<keyword evidence="2" id="KW-1185">Reference proteome</keyword>
<dbReference type="STRING" id="1586267.GCA_001418685_00501"/>
<evidence type="ECO:0000313" key="2">
    <source>
        <dbReference type="Proteomes" id="UP000182761"/>
    </source>
</evidence>
<dbReference type="AlphaFoldDB" id="A0A0X3AMQ2"/>
<proteinExistence type="predicted"/>
<sequence>MIQNLTKYISKVAEWIGKQDSDISHLQESKGFIAGIYEFIPKGANLKNLRKLIENYGNSYYVIVRELSNDGFVTFPETINSKYPIVNLYRVLDYDIRDFIEVEIEGFHLIESFFTLFQLKKEGVKQT</sequence>
<dbReference type="EMBL" id="FCOR01000002">
    <property type="protein sequence ID" value="CVK15670.1"/>
    <property type="molecule type" value="Genomic_DNA"/>
</dbReference>
<dbReference type="RefSeq" id="WP_055424894.1">
    <property type="nucleotide sequence ID" value="NZ_FCOR01000002.1"/>
</dbReference>
<reference evidence="1 2" key="1">
    <citation type="submission" date="2016-01" db="EMBL/GenBank/DDBJ databases">
        <authorList>
            <person name="McClelland M."/>
            <person name="Jain A."/>
            <person name="Saraogi P."/>
            <person name="Mendelson R."/>
            <person name="Westerman R."/>
            <person name="SanMiguel P."/>
            <person name="Csonka L."/>
        </authorList>
    </citation>
    <scope>NUCLEOTIDE SEQUENCE [LARGE SCALE GENOMIC DNA]</scope>
    <source>
        <strain evidence="1 2">R-53146</strain>
    </source>
</reference>
<dbReference type="Proteomes" id="UP000182761">
    <property type="component" value="Unassembled WGS sequence"/>
</dbReference>
<gene>
    <name evidence="1" type="ORF">Ga0061079_102221</name>
</gene>
<accession>A0A0X3AMQ2</accession>
<protein>
    <submittedName>
        <fullName evidence="1">Uncharacterized protein</fullName>
    </submittedName>
</protein>
<organism evidence="1 2">
    <name type="scientific">Apibacter mensalis</name>
    <dbReference type="NCBI Taxonomy" id="1586267"/>
    <lineage>
        <taxon>Bacteria</taxon>
        <taxon>Pseudomonadati</taxon>
        <taxon>Bacteroidota</taxon>
        <taxon>Flavobacteriia</taxon>
        <taxon>Flavobacteriales</taxon>
        <taxon>Weeksellaceae</taxon>
        <taxon>Apibacter</taxon>
    </lineage>
</organism>
<dbReference type="SUPFAM" id="SSF56219">
    <property type="entry name" value="DNase I-like"/>
    <property type="match status" value="1"/>
</dbReference>
<dbReference type="InterPro" id="IPR036691">
    <property type="entry name" value="Endo/exonu/phosph_ase_sf"/>
</dbReference>
<evidence type="ECO:0000313" key="1">
    <source>
        <dbReference type="EMBL" id="CVK15670.1"/>
    </source>
</evidence>
<name>A0A0X3AMQ2_9FLAO</name>
<dbReference type="OrthoDB" id="9778989at2"/>